<sequence>VKQQYDFTNKVPKAPIQSVAQPEKPVEAPKPVVEAAAAAAAAAPSNDQQEAKDKKEKKKKPAKE</sequence>
<feature type="non-terminal residue" evidence="2">
    <location>
        <position position="1"/>
    </location>
</feature>
<feature type="compositionally biased region" description="Basic residues" evidence="1">
    <location>
        <begin position="55"/>
        <end position="64"/>
    </location>
</feature>
<evidence type="ECO:0000313" key="3">
    <source>
        <dbReference type="Proteomes" id="UP000663873"/>
    </source>
</evidence>
<organism evidence="2 3">
    <name type="scientific">Rotaria socialis</name>
    <dbReference type="NCBI Taxonomy" id="392032"/>
    <lineage>
        <taxon>Eukaryota</taxon>
        <taxon>Metazoa</taxon>
        <taxon>Spiralia</taxon>
        <taxon>Gnathifera</taxon>
        <taxon>Rotifera</taxon>
        <taxon>Eurotatoria</taxon>
        <taxon>Bdelloidea</taxon>
        <taxon>Philodinida</taxon>
        <taxon>Philodinidae</taxon>
        <taxon>Rotaria</taxon>
    </lineage>
</organism>
<accession>A0A822AS49</accession>
<dbReference type="Proteomes" id="UP000663873">
    <property type="component" value="Unassembled WGS sequence"/>
</dbReference>
<name>A0A822AS49_9BILA</name>
<dbReference type="EMBL" id="CAJOBP010112276">
    <property type="protein sequence ID" value="CAF5005311.1"/>
    <property type="molecule type" value="Genomic_DNA"/>
</dbReference>
<reference evidence="2" key="1">
    <citation type="submission" date="2021-02" db="EMBL/GenBank/DDBJ databases">
        <authorList>
            <person name="Nowell W R."/>
        </authorList>
    </citation>
    <scope>NUCLEOTIDE SEQUENCE</scope>
</reference>
<proteinExistence type="predicted"/>
<feature type="non-terminal residue" evidence="2">
    <location>
        <position position="64"/>
    </location>
</feature>
<feature type="compositionally biased region" description="Low complexity" evidence="1">
    <location>
        <begin position="29"/>
        <end position="48"/>
    </location>
</feature>
<evidence type="ECO:0000313" key="2">
    <source>
        <dbReference type="EMBL" id="CAF5005311.1"/>
    </source>
</evidence>
<protein>
    <submittedName>
        <fullName evidence="2">Uncharacterized protein</fullName>
    </submittedName>
</protein>
<gene>
    <name evidence="2" type="ORF">UJA718_LOCUS50370</name>
</gene>
<keyword evidence="3" id="KW-1185">Reference proteome</keyword>
<evidence type="ECO:0000256" key="1">
    <source>
        <dbReference type="SAM" id="MobiDB-lite"/>
    </source>
</evidence>
<dbReference type="AlphaFoldDB" id="A0A822AS49"/>
<comment type="caution">
    <text evidence="2">The sequence shown here is derived from an EMBL/GenBank/DDBJ whole genome shotgun (WGS) entry which is preliminary data.</text>
</comment>
<feature type="region of interest" description="Disordered" evidence="1">
    <location>
        <begin position="1"/>
        <end position="64"/>
    </location>
</feature>